<reference evidence="10" key="1">
    <citation type="journal article" date="2023" name="Int. J. Syst. Evol. Microbiol.">
        <title>Claveliimonas bilis gen. nov., sp. nov., deoxycholic acid-producing bacteria isolated from human faeces, and reclassification of Sellimonas monacensis Zenner et al. 2021 as Claveliimonas monacensis comb. nov.</title>
        <authorList>
            <person name="Hisatomi A."/>
            <person name="Kastawa N.W.E.P.G."/>
            <person name="Song I."/>
            <person name="Ohkuma M."/>
            <person name="Fukiya S."/>
            <person name="Sakamoto M."/>
        </authorList>
    </citation>
    <scope>NUCLEOTIDE SEQUENCE [LARGE SCALE GENOMIC DNA]</scope>
    <source>
        <strain evidence="10">12BBH14</strain>
    </source>
</reference>
<feature type="domain" description="ABC transporter" evidence="8">
    <location>
        <begin position="2"/>
        <end position="238"/>
    </location>
</feature>
<dbReference type="RefSeq" id="WP_316265703.1">
    <property type="nucleotide sequence ID" value="NZ_AP027742.1"/>
</dbReference>
<evidence type="ECO:0000256" key="6">
    <source>
        <dbReference type="ARBA" id="ARBA00022970"/>
    </source>
</evidence>
<dbReference type="PANTHER" id="PTHR43166:SF30">
    <property type="entry name" value="METHIONINE IMPORT ATP-BINDING PROTEIN METN"/>
    <property type="match status" value="1"/>
</dbReference>
<dbReference type="SMART" id="SM00382">
    <property type="entry name" value="AAA"/>
    <property type="match status" value="1"/>
</dbReference>
<name>A0ABM8IBF0_9FIRM</name>
<dbReference type="EMBL" id="AP027742">
    <property type="protein sequence ID" value="BDZ78638.1"/>
    <property type="molecule type" value="Genomic_DNA"/>
</dbReference>
<keyword evidence="5" id="KW-1278">Translocase</keyword>
<evidence type="ECO:0000256" key="7">
    <source>
        <dbReference type="ARBA" id="ARBA00023136"/>
    </source>
</evidence>
<dbReference type="GO" id="GO:0005524">
    <property type="term" value="F:ATP binding"/>
    <property type="evidence" value="ECO:0007669"/>
    <property type="project" value="UniProtKB-KW"/>
</dbReference>
<dbReference type="SMART" id="SM00930">
    <property type="entry name" value="NIL"/>
    <property type="match status" value="1"/>
</dbReference>
<evidence type="ECO:0000313" key="9">
    <source>
        <dbReference type="EMBL" id="BDZ78638.1"/>
    </source>
</evidence>
<keyword evidence="6" id="KW-0029">Amino-acid transport</keyword>
<keyword evidence="4 9" id="KW-0067">ATP-binding</keyword>
<dbReference type="PROSITE" id="PS00211">
    <property type="entry name" value="ABC_TRANSPORTER_1"/>
    <property type="match status" value="1"/>
</dbReference>
<evidence type="ECO:0000256" key="5">
    <source>
        <dbReference type="ARBA" id="ARBA00022967"/>
    </source>
</evidence>
<dbReference type="InterPro" id="IPR003593">
    <property type="entry name" value="AAA+_ATPase"/>
</dbReference>
<organism evidence="9 10">
    <name type="scientific">Claveliimonas bilis</name>
    <dbReference type="NCBI Taxonomy" id="3028070"/>
    <lineage>
        <taxon>Bacteria</taxon>
        <taxon>Bacillati</taxon>
        <taxon>Bacillota</taxon>
        <taxon>Clostridia</taxon>
        <taxon>Lachnospirales</taxon>
        <taxon>Lachnospiraceae</taxon>
        <taxon>Claveliimonas</taxon>
    </lineage>
</organism>
<evidence type="ECO:0000256" key="2">
    <source>
        <dbReference type="ARBA" id="ARBA00022475"/>
    </source>
</evidence>
<dbReference type="SUPFAM" id="SSF52540">
    <property type="entry name" value="P-loop containing nucleoside triphosphate hydrolases"/>
    <property type="match status" value="1"/>
</dbReference>
<dbReference type="Gene3D" id="3.40.50.300">
    <property type="entry name" value="P-loop containing nucleotide triphosphate hydrolases"/>
    <property type="match status" value="1"/>
</dbReference>
<dbReference type="PROSITE" id="PS50893">
    <property type="entry name" value="ABC_TRANSPORTER_2"/>
    <property type="match status" value="1"/>
</dbReference>
<dbReference type="InterPro" id="IPR027417">
    <property type="entry name" value="P-loop_NTPase"/>
</dbReference>
<dbReference type="InterPro" id="IPR003439">
    <property type="entry name" value="ABC_transporter-like_ATP-bd"/>
</dbReference>
<dbReference type="PANTHER" id="PTHR43166">
    <property type="entry name" value="AMINO ACID IMPORT ATP-BINDING PROTEIN"/>
    <property type="match status" value="1"/>
</dbReference>
<dbReference type="Pfam" id="PF00005">
    <property type="entry name" value="ABC_tran"/>
    <property type="match status" value="1"/>
</dbReference>
<accession>A0ABM8IBF0</accession>
<dbReference type="InterPro" id="IPR018449">
    <property type="entry name" value="NIL_domain"/>
</dbReference>
<dbReference type="InterPro" id="IPR017871">
    <property type="entry name" value="ABC_transporter-like_CS"/>
</dbReference>
<keyword evidence="2" id="KW-1003">Cell membrane</keyword>
<keyword evidence="1" id="KW-0813">Transport</keyword>
<dbReference type="Gene3D" id="3.30.70.260">
    <property type="match status" value="1"/>
</dbReference>
<evidence type="ECO:0000256" key="3">
    <source>
        <dbReference type="ARBA" id="ARBA00022741"/>
    </source>
</evidence>
<keyword evidence="7" id="KW-0472">Membrane</keyword>
<evidence type="ECO:0000256" key="4">
    <source>
        <dbReference type="ARBA" id="ARBA00022840"/>
    </source>
</evidence>
<proteinExistence type="predicted"/>
<keyword evidence="10" id="KW-1185">Reference proteome</keyword>
<gene>
    <name evidence="9" type="primary">metN2</name>
    <name evidence="9" type="ORF">Lac1_28210</name>
</gene>
<evidence type="ECO:0000256" key="1">
    <source>
        <dbReference type="ARBA" id="ARBA00022448"/>
    </source>
</evidence>
<keyword evidence="3" id="KW-0547">Nucleotide-binding</keyword>
<protein>
    <submittedName>
        <fullName evidence="9">D-methionine ABC transporter ATP-binding protein</fullName>
    </submittedName>
</protein>
<evidence type="ECO:0000313" key="10">
    <source>
        <dbReference type="Proteomes" id="UP001305815"/>
    </source>
</evidence>
<sequence>MIEISDLQLSYGELEVLNGINLNIYDGDIYGIIGQSGAGKSTLLGCINGLQKYESGSLKVDGIEVKDLKKNFEIREFRRNIGMIFQQFAIIDRETVYKNIAIPLECWKYKKSEIDKKVKELVRLVGLEEKIKEKAKNLSGGQKQRVAIARALALDSKILLCDEATSALDPKITKDILALLRKVNETLGVTIVVVTHEMSVVKQICNRVAVLDEGKVAVEGTVEDILLHSPQVFAAFTGEDETKILPTEGKNIRIVYTKDSHPEKIFSQLSRDLGINYTLVYGSMDRYRDKLMGSVYINVDVEDVDKVIEYLHMKSIKAEVV</sequence>
<dbReference type="InterPro" id="IPR050086">
    <property type="entry name" value="MetN_ABC_transporter-like"/>
</dbReference>
<dbReference type="Pfam" id="PF09383">
    <property type="entry name" value="NIL"/>
    <property type="match status" value="1"/>
</dbReference>
<dbReference type="InterPro" id="IPR045865">
    <property type="entry name" value="ACT-like_dom_sf"/>
</dbReference>
<evidence type="ECO:0000259" key="8">
    <source>
        <dbReference type="PROSITE" id="PS50893"/>
    </source>
</evidence>
<dbReference type="SUPFAM" id="SSF55021">
    <property type="entry name" value="ACT-like"/>
    <property type="match status" value="1"/>
</dbReference>
<dbReference type="Proteomes" id="UP001305815">
    <property type="component" value="Chromosome"/>
</dbReference>